<dbReference type="EMBL" id="ML977590">
    <property type="protein sequence ID" value="KAF2000206.1"/>
    <property type="molecule type" value="Genomic_DNA"/>
</dbReference>
<evidence type="ECO:0000313" key="2">
    <source>
        <dbReference type="Proteomes" id="UP000799779"/>
    </source>
</evidence>
<sequence length="173" mass="20419">NPPFDPIPTFHEITIFLRWFVRTRLGLLEACITYQTAECRLKNLKRAIQIHTHYTYSSLENRKFAHFIKTNLPIEENLSTDARPRPIAPLAVAEDLITFLWRCDEYEYPSSRSRLQLIFCIIIFAFLGTRPGEIIDYESYGAVNEGLQYQDLELFRNSTLEYKGFVLHIWLRN</sequence>
<dbReference type="Proteomes" id="UP000799779">
    <property type="component" value="Unassembled WGS sequence"/>
</dbReference>
<feature type="non-terminal residue" evidence="1">
    <location>
        <position position="1"/>
    </location>
</feature>
<name>A0A6A5WRJ9_9PLEO</name>
<proteinExistence type="predicted"/>
<protein>
    <submittedName>
        <fullName evidence="1">Uncharacterized protein</fullName>
    </submittedName>
</protein>
<dbReference type="PANTHER" id="PTHR37535">
    <property type="entry name" value="FLUG DOMAIN PROTEIN"/>
    <property type="match status" value="1"/>
</dbReference>
<dbReference type="PANTHER" id="PTHR37535:SF3">
    <property type="entry name" value="FLUG DOMAIN-CONTAINING PROTEIN"/>
    <property type="match status" value="1"/>
</dbReference>
<gene>
    <name evidence="1" type="ORF">P154DRAFT_466332</name>
</gene>
<dbReference type="AlphaFoldDB" id="A0A6A5WRJ9"/>
<dbReference type="OrthoDB" id="3943630at2759"/>
<keyword evidence="2" id="KW-1185">Reference proteome</keyword>
<evidence type="ECO:0000313" key="1">
    <source>
        <dbReference type="EMBL" id="KAF2000206.1"/>
    </source>
</evidence>
<reference evidence="1" key="1">
    <citation type="journal article" date="2020" name="Stud. Mycol.">
        <title>101 Dothideomycetes genomes: a test case for predicting lifestyles and emergence of pathogens.</title>
        <authorList>
            <person name="Haridas S."/>
            <person name="Albert R."/>
            <person name="Binder M."/>
            <person name="Bloem J."/>
            <person name="Labutti K."/>
            <person name="Salamov A."/>
            <person name="Andreopoulos B."/>
            <person name="Baker S."/>
            <person name="Barry K."/>
            <person name="Bills G."/>
            <person name="Bluhm B."/>
            <person name="Cannon C."/>
            <person name="Castanera R."/>
            <person name="Culley D."/>
            <person name="Daum C."/>
            <person name="Ezra D."/>
            <person name="Gonzalez J."/>
            <person name="Henrissat B."/>
            <person name="Kuo A."/>
            <person name="Liang C."/>
            <person name="Lipzen A."/>
            <person name="Lutzoni F."/>
            <person name="Magnuson J."/>
            <person name="Mondo S."/>
            <person name="Nolan M."/>
            <person name="Ohm R."/>
            <person name="Pangilinan J."/>
            <person name="Park H.-J."/>
            <person name="Ramirez L."/>
            <person name="Alfaro M."/>
            <person name="Sun H."/>
            <person name="Tritt A."/>
            <person name="Yoshinaga Y."/>
            <person name="Zwiers L.-H."/>
            <person name="Turgeon B."/>
            <person name="Goodwin S."/>
            <person name="Spatafora J."/>
            <person name="Crous P."/>
            <person name="Grigoriev I."/>
        </authorList>
    </citation>
    <scope>NUCLEOTIDE SEQUENCE</scope>
    <source>
        <strain evidence="1">CBS 123094</strain>
    </source>
</reference>
<organism evidence="1 2">
    <name type="scientific">Amniculicola lignicola CBS 123094</name>
    <dbReference type="NCBI Taxonomy" id="1392246"/>
    <lineage>
        <taxon>Eukaryota</taxon>
        <taxon>Fungi</taxon>
        <taxon>Dikarya</taxon>
        <taxon>Ascomycota</taxon>
        <taxon>Pezizomycotina</taxon>
        <taxon>Dothideomycetes</taxon>
        <taxon>Pleosporomycetidae</taxon>
        <taxon>Pleosporales</taxon>
        <taxon>Amniculicolaceae</taxon>
        <taxon>Amniculicola</taxon>
    </lineage>
</organism>
<accession>A0A6A5WRJ9</accession>